<dbReference type="InterPro" id="IPR013783">
    <property type="entry name" value="Ig-like_fold"/>
</dbReference>
<evidence type="ECO:0000259" key="1">
    <source>
        <dbReference type="Pfam" id="PF22888"/>
    </source>
</evidence>
<evidence type="ECO:0000313" key="3">
    <source>
        <dbReference type="Proteomes" id="UP001610861"/>
    </source>
</evidence>
<accession>A0ABW7Q916</accession>
<dbReference type="Gene3D" id="2.60.40.10">
    <property type="entry name" value="Immunoglobulins"/>
    <property type="match status" value="1"/>
</dbReference>
<dbReference type="InterPro" id="IPR000801">
    <property type="entry name" value="Esterase-like"/>
</dbReference>
<dbReference type="SUPFAM" id="SSF53474">
    <property type="entry name" value="alpha/beta-Hydrolases"/>
    <property type="match status" value="1"/>
</dbReference>
<dbReference type="Gene3D" id="3.40.50.1820">
    <property type="entry name" value="alpha/beta hydrolase"/>
    <property type="match status" value="1"/>
</dbReference>
<dbReference type="InterPro" id="IPR050583">
    <property type="entry name" value="Mycobacterial_A85_antigen"/>
</dbReference>
<dbReference type="EMBL" id="JBIQWL010000004">
    <property type="protein sequence ID" value="MFH8251375.1"/>
    <property type="molecule type" value="Genomic_DNA"/>
</dbReference>
<sequence length="520" mass="56402">MSVFPRRSHAAEGPTEGISRHRHRLVNPLASLGLAAAMVLATVPLTAQAEENLTPGPTVYADPNSPTGYTGHFVYYNPTATSVRFVADILLRNWADQSDPTVYQPSQYKPGLMRGGGGYDVQMTNAGNGYWVTDVPLAAGANQYWFYVDNNTNLWVADPANSPIFAPDGLQGTARRAFNKVFVPYDAAKQDFAPLEARQIELPREDSAKGTWSYVPIDIPNQTGRTLGVYLPPNYDPNRAEPYKTIYMQHGGGQDQSDWLNMGNVPVIMDNLLDDGTTEPAVVIATNTNYLGPVGSQAVLGDAYPNLRNVVIPFVEQNYNVSTAPIDRAFAGLSAGSAVTQNLIRDDADLFGYYGPWSGGASVPATTPDLVEPYILFGGGRWDFGLPNANTVANLDNFGFIENVVVAGAHDFNTWNQMFSIWARDYLWHPEAFIQDEIGTLKTNVAATDLNKGNKNALTVKLDQALKLVAKGDSQGALDVLAGYLTQVGEFQTAGKVTPEQAAALTSDAQKIRTNLSAWL</sequence>
<dbReference type="GO" id="GO:0016787">
    <property type="term" value="F:hydrolase activity"/>
    <property type="evidence" value="ECO:0007669"/>
    <property type="project" value="UniProtKB-KW"/>
</dbReference>
<protein>
    <submittedName>
        <fullName evidence="2">Alpha/beta hydrolase</fullName>
    </submittedName>
</protein>
<comment type="caution">
    <text evidence="2">The sequence shown here is derived from an EMBL/GenBank/DDBJ whole genome shotgun (WGS) entry which is preliminary data.</text>
</comment>
<dbReference type="SUPFAM" id="SSF81296">
    <property type="entry name" value="E set domains"/>
    <property type="match status" value="1"/>
</dbReference>
<dbReference type="Proteomes" id="UP001610861">
    <property type="component" value="Unassembled WGS sequence"/>
</dbReference>
<dbReference type="PANTHER" id="PTHR48098">
    <property type="entry name" value="ENTEROCHELIN ESTERASE-RELATED"/>
    <property type="match status" value="1"/>
</dbReference>
<dbReference type="PANTHER" id="PTHR48098:SF1">
    <property type="entry name" value="DIACYLGLYCEROL ACYLTRANSFERASE_MYCOLYLTRANSFERASE AG85A"/>
    <property type="match status" value="1"/>
</dbReference>
<reference evidence="2 3" key="1">
    <citation type="submission" date="2024-09" db="EMBL/GenBank/DDBJ databases">
        <authorList>
            <person name="Pan X."/>
        </authorList>
    </citation>
    <scope>NUCLEOTIDE SEQUENCE [LARGE SCALE GENOMIC DNA]</scope>
    <source>
        <strain evidence="2 3">B2969</strain>
    </source>
</reference>
<evidence type="ECO:0000313" key="2">
    <source>
        <dbReference type="EMBL" id="MFH8251375.1"/>
    </source>
</evidence>
<dbReference type="InterPro" id="IPR054470">
    <property type="entry name" value="FIMAH_dom"/>
</dbReference>
<dbReference type="Pfam" id="PF22888">
    <property type="entry name" value="FIMAH"/>
    <property type="match status" value="1"/>
</dbReference>
<keyword evidence="3" id="KW-1185">Reference proteome</keyword>
<proteinExistence type="predicted"/>
<dbReference type="InterPro" id="IPR029058">
    <property type="entry name" value="AB_hydrolase_fold"/>
</dbReference>
<dbReference type="Pfam" id="PF00756">
    <property type="entry name" value="Esterase"/>
    <property type="match status" value="1"/>
</dbReference>
<dbReference type="RefSeq" id="WP_397556822.1">
    <property type="nucleotide sequence ID" value="NZ_JBIQWL010000004.1"/>
</dbReference>
<feature type="domain" description="FIMAH" evidence="1">
    <location>
        <begin position="442"/>
        <end position="512"/>
    </location>
</feature>
<name>A0ABW7Q916_9MICO</name>
<organism evidence="2 3">
    <name type="scientific">Microbacterium alkaliflavum</name>
    <dbReference type="NCBI Taxonomy" id="3248839"/>
    <lineage>
        <taxon>Bacteria</taxon>
        <taxon>Bacillati</taxon>
        <taxon>Actinomycetota</taxon>
        <taxon>Actinomycetes</taxon>
        <taxon>Micrococcales</taxon>
        <taxon>Microbacteriaceae</taxon>
        <taxon>Microbacterium</taxon>
    </lineage>
</organism>
<keyword evidence="2" id="KW-0378">Hydrolase</keyword>
<gene>
    <name evidence="2" type="ORF">ACH3VR_13465</name>
</gene>
<dbReference type="InterPro" id="IPR014756">
    <property type="entry name" value="Ig_E-set"/>
</dbReference>